<protein>
    <recommendedName>
        <fullName evidence="3">SEC-C domain-containing protein</fullName>
    </recommendedName>
</protein>
<dbReference type="InterPro" id="IPR016135">
    <property type="entry name" value="UBQ-conjugating_enzyme/RWD"/>
</dbReference>
<organism evidence="1 2">
    <name type="scientific">Flectobacillus roseus</name>
    <dbReference type="NCBI Taxonomy" id="502259"/>
    <lineage>
        <taxon>Bacteria</taxon>
        <taxon>Pseudomonadati</taxon>
        <taxon>Bacteroidota</taxon>
        <taxon>Cytophagia</taxon>
        <taxon>Cytophagales</taxon>
        <taxon>Flectobacillaceae</taxon>
        <taxon>Flectobacillus</taxon>
    </lineage>
</organism>
<gene>
    <name evidence="1" type="ORF">QM524_08975</name>
</gene>
<dbReference type="Proteomes" id="UP001236507">
    <property type="component" value="Unassembled WGS sequence"/>
</dbReference>
<accession>A0ABT6Y6Z3</accession>
<keyword evidence="2" id="KW-1185">Reference proteome</keyword>
<reference evidence="1 2" key="1">
    <citation type="submission" date="2023-05" db="EMBL/GenBank/DDBJ databases">
        <title>Novel species of genus Flectobacillus isolated from stream in China.</title>
        <authorList>
            <person name="Lu H."/>
        </authorList>
    </citation>
    <scope>NUCLEOTIDE SEQUENCE [LARGE SCALE GENOMIC DNA]</scope>
    <source>
        <strain evidence="1 2">KCTC 42575</strain>
    </source>
</reference>
<comment type="caution">
    <text evidence="1">The sequence shown here is derived from an EMBL/GenBank/DDBJ whole genome shotgun (WGS) entry which is preliminary data.</text>
</comment>
<dbReference type="RefSeq" id="WP_283344295.1">
    <property type="nucleotide sequence ID" value="NZ_JASHIF010000007.1"/>
</dbReference>
<dbReference type="EMBL" id="JASHIF010000007">
    <property type="protein sequence ID" value="MDI9859339.1"/>
    <property type="molecule type" value="Genomic_DNA"/>
</dbReference>
<proteinExistence type="predicted"/>
<evidence type="ECO:0000313" key="2">
    <source>
        <dbReference type="Proteomes" id="UP001236507"/>
    </source>
</evidence>
<dbReference type="SUPFAM" id="SSF54495">
    <property type="entry name" value="UBC-like"/>
    <property type="match status" value="1"/>
</dbReference>
<sequence length="228" mass="26977">MIESFYDEALSILPNYPKLNVVRENNLVKIFGELDLFDLNGIHQDTYNLEIIPTANYPFEFPLVYEIGNKIPNNIDWHVHTDGHFCIKTIPEEKITCCKGIKLNEFIEFEIKPYLFNQTFRRLNGYFLNERSHGLIGEIEFYQEVFKTKSITNIIKNIHHILTQPEPNRVSNCYCGSDMKYRKCHRDAYQKISSIGRNNLEVLISRLIFSDLFFEENPLLATRIRQRY</sequence>
<evidence type="ECO:0008006" key="3">
    <source>
        <dbReference type="Google" id="ProtNLM"/>
    </source>
</evidence>
<name>A0ABT6Y6Z3_9BACT</name>
<evidence type="ECO:0000313" key="1">
    <source>
        <dbReference type="EMBL" id="MDI9859339.1"/>
    </source>
</evidence>